<evidence type="ECO:0000313" key="2">
    <source>
        <dbReference type="Proteomes" id="UP000230423"/>
    </source>
</evidence>
<evidence type="ECO:0000313" key="1">
    <source>
        <dbReference type="EMBL" id="PIO62209.1"/>
    </source>
</evidence>
<name>A0A2G9TW08_TELCI</name>
<accession>A0A2G9TW08</accession>
<reference evidence="1 2" key="1">
    <citation type="submission" date="2015-09" db="EMBL/GenBank/DDBJ databases">
        <title>Draft genome of the parasitic nematode Teladorsagia circumcincta isolate WARC Sus (inbred).</title>
        <authorList>
            <person name="Mitreva M."/>
        </authorList>
    </citation>
    <scope>NUCLEOTIDE SEQUENCE [LARGE SCALE GENOMIC DNA]</scope>
    <source>
        <strain evidence="1 2">S</strain>
    </source>
</reference>
<dbReference type="EMBL" id="KZ352410">
    <property type="protein sequence ID" value="PIO62209.1"/>
    <property type="molecule type" value="Genomic_DNA"/>
</dbReference>
<sequence>MRGRCALPWYFTRVSVVHDLLVPQYHICLQSIKPLTLSRPPRNVIVSNSLLLYDRVHPKHTFSAFSLSAALPLTLNA</sequence>
<keyword evidence="2" id="KW-1185">Reference proteome</keyword>
<dbReference type="Proteomes" id="UP000230423">
    <property type="component" value="Unassembled WGS sequence"/>
</dbReference>
<proteinExistence type="predicted"/>
<organism evidence="1 2">
    <name type="scientific">Teladorsagia circumcincta</name>
    <name type="common">Brown stomach worm</name>
    <name type="synonym">Ostertagia circumcincta</name>
    <dbReference type="NCBI Taxonomy" id="45464"/>
    <lineage>
        <taxon>Eukaryota</taxon>
        <taxon>Metazoa</taxon>
        <taxon>Ecdysozoa</taxon>
        <taxon>Nematoda</taxon>
        <taxon>Chromadorea</taxon>
        <taxon>Rhabditida</taxon>
        <taxon>Rhabditina</taxon>
        <taxon>Rhabditomorpha</taxon>
        <taxon>Strongyloidea</taxon>
        <taxon>Trichostrongylidae</taxon>
        <taxon>Teladorsagia</taxon>
    </lineage>
</organism>
<dbReference type="AlphaFoldDB" id="A0A2G9TW08"/>
<protein>
    <submittedName>
        <fullName evidence="1">Uncharacterized protein</fullName>
    </submittedName>
</protein>
<gene>
    <name evidence="1" type="ORF">TELCIR_16247</name>
</gene>